<gene>
    <name evidence="1" type="ORF">HPB47_011341</name>
</gene>
<proteinExistence type="predicted"/>
<evidence type="ECO:0000313" key="1">
    <source>
        <dbReference type="EMBL" id="KAG0411537.1"/>
    </source>
</evidence>
<evidence type="ECO:0000313" key="2">
    <source>
        <dbReference type="Proteomes" id="UP000805193"/>
    </source>
</evidence>
<accession>A0AC60NWQ6</accession>
<dbReference type="Proteomes" id="UP000805193">
    <property type="component" value="Unassembled WGS sequence"/>
</dbReference>
<sequence length="317" mass="35349">MGDITDGAFYRKQREELNFKKMDVTMTAFAKQMDLLTKTGVEWKCDGETFISKVCCVCWSADSSARALMQNMVQHNAYFGCGWYPHPGKTVEGTVKYPVGSASVPDRTKEGVERNMAEAFEMGTHVQGQARTKQCTLCHGIGLRADVCPNKTSFTRCPICSKVFPYNHDPLTTPHDCDPHCSNCNGEHPPSSSDCQARAKADEDAQKWQRILKRHRFRAVARPPQDLQNWQALPIKNRSDILRTAEPKSQPESPTAQHQDPLRYSQEPGPNTKAGQAKIFQHSQGRSNVTTLEDINPNPIGTTSERPKFGPSPSSNP</sequence>
<keyword evidence="2" id="KW-1185">Reference proteome</keyword>
<comment type="caution">
    <text evidence="1">The sequence shown here is derived from an EMBL/GenBank/DDBJ whole genome shotgun (WGS) entry which is preliminary data.</text>
</comment>
<dbReference type="EMBL" id="JABSTQ010011422">
    <property type="protein sequence ID" value="KAG0411537.1"/>
    <property type="molecule type" value="Genomic_DNA"/>
</dbReference>
<organism evidence="1 2">
    <name type="scientific">Ixodes persulcatus</name>
    <name type="common">Taiga tick</name>
    <dbReference type="NCBI Taxonomy" id="34615"/>
    <lineage>
        <taxon>Eukaryota</taxon>
        <taxon>Metazoa</taxon>
        <taxon>Ecdysozoa</taxon>
        <taxon>Arthropoda</taxon>
        <taxon>Chelicerata</taxon>
        <taxon>Arachnida</taxon>
        <taxon>Acari</taxon>
        <taxon>Parasitiformes</taxon>
        <taxon>Ixodida</taxon>
        <taxon>Ixodoidea</taxon>
        <taxon>Ixodidae</taxon>
        <taxon>Ixodinae</taxon>
        <taxon>Ixodes</taxon>
    </lineage>
</organism>
<reference evidence="1 2" key="1">
    <citation type="journal article" date="2020" name="Cell">
        <title>Large-Scale Comparative Analyses of Tick Genomes Elucidate Their Genetic Diversity and Vector Capacities.</title>
        <authorList>
            <consortium name="Tick Genome and Microbiome Consortium (TIGMIC)"/>
            <person name="Jia N."/>
            <person name="Wang J."/>
            <person name="Shi W."/>
            <person name="Du L."/>
            <person name="Sun Y."/>
            <person name="Zhan W."/>
            <person name="Jiang J.F."/>
            <person name="Wang Q."/>
            <person name="Zhang B."/>
            <person name="Ji P."/>
            <person name="Bell-Sakyi L."/>
            <person name="Cui X.M."/>
            <person name="Yuan T.T."/>
            <person name="Jiang B.G."/>
            <person name="Yang W.F."/>
            <person name="Lam T.T."/>
            <person name="Chang Q.C."/>
            <person name="Ding S.J."/>
            <person name="Wang X.J."/>
            <person name="Zhu J.G."/>
            <person name="Ruan X.D."/>
            <person name="Zhao L."/>
            <person name="Wei J.T."/>
            <person name="Ye R.Z."/>
            <person name="Que T.C."/>
            <person name="Du C.H."/>
            <person name="Zhou Y.H."/>
            <person name="Cheng J.X."/>
            <person name="Dai P.F."/>
            <person name="Guo W.B."/>
            <person name="Han X.H."/>
            <person name="Huang E.J."/>
            <person name="Li L.F."/>
            <person name="Wei W."/>
            <person name="Gao Y.C."/>
            <person name="Liu J.Z."/>
            <person name="Shao H.Z."/>
            <person name="Wang X."/>
            <person name="Wang C.C."/>
            <person name="Yang T.C."/>
            <person name="Huo Q.B."/>
            <person name="Li W."/>
            <person name="Chen H.Y."/>
            <person name="Chen S.E."/>
            <person name="Zhou L.G."/>
            <person name="Ni X.B."/>
            <person name="Tian J.H."/>
            <person name="Sheng Y."/>
            <person name="Liu T."/>
            <person name="Pan Y.S."/>
            <person name="Xia L.Y."/>
            <person name="Li J."/>
            <person name="Zhao F."/>
            <person name="Cao W.C."/>
        </authorList>
    </citation>
    <scope>NUCLEOTIDE SEQUENCE [LARGE SCALE GENOMIC DNA]</scope>
    <source>
        <strain evidence="1">Iper-2018</strain>
    </source>
</reference>
<name>A0AC60NWQ6_IXOPE</name>
<protein>
    <submittedName>
        <fullName evidence="1">Uncharacterized protein</fullName>
    </submittedName>
</protein>